<evidence type="ECO:0000259" key="3">
    <source>
        <dbReference type="SMART" id="SM00822"/>
    </source>
</evidence>
<keyword evidence="5" id="KW-1185">Reference proteome</keyword>
<dbReference type="EMBL" id="LR025742">
    <property type="protein sequence ID" value="VBB10101.1"/>
    <property type="molecule type" value="Genomic_DNA"/>
</dbReference>
<dbReference type="SMART" id="SM00822">
    <property type="entry name" value="PKS_KR"/>
    <property type="match status" value="1"/>
</dbReference>
<evidence type="ECO:0000256" key="2">
    <source>
        <dbReference type="ARBA" id="ARBA00023002"/>
    </source>
</evidence>
<comment type="similarity">
    <text evidence="1">Belongs to the short-chain dehydrogenases/reductases (SDR) family.</text>
</comment>
<dbReference type="InterPro" id="IPR020904">
    <property type="entry name" value="Sc_DH/Rdtase_CS"/>
</dbReference>
<proteinExistence type="inferred from homology"/>
<name>A0AAJ5N2Q7_9BURK</name>
<dbReference type="PRINTS" id="PR00080">
    <property type="entry name" value="SDRFAMILY"/>
</dbReference>
<dbReference type="FunFam" id="3.40.50.720:FF:000084">
    <property type="entry name" value="Short-chain dehydrogenase reductase"/>
    <property type="match status" value="1"/>
</dbReference>
<gene>
    <name evidence="4" type="ORF">BSTAB16_0202</name>
</gene>
<dbReference type="AlphaFoldDB" id="A0AAJ5N2Q7"/>
<evidence type="ECO:0000256" key="1">
    <source>
        <dbReference type="ARBA" id="ARBA00006484"/>
    </source>
</evidence>
<dbReference type="InterPro" id="IPR002347">
    <property type="entry name" value="SDR_fam"/>
</dbReference>
<dbReference type="GO" id="GO:0050664">
    <property type="term" value="F:oxidoreductase activity, acting on NAD(P)H, oxygen as acceptor"/>
    <property type="evidence" value="ECO:0007669"/>
    <property type="project" value="TreeGrafter"/>
</dbReference>
<dbReference type="PROSITE" id="PS00061">
    <property type="entry name" value="ADH_SHORT"/>
    <property type="match status" value="1"/>
</dbReference>
<feature type="domain" description="Ketoreductase" evidence="3">
    <location>
        <begin position="7"/>
        <end position="191"/>
    </location>
</feature>
<evidence type="ECO:0000313" key="4">
    <source>
        <dbReference type="EMBL" id="VBB10101.1"/>
    </source>
</evidence>
<dbReference type="PANTHER" id="PTHR43008:SF4">
    <property type="entry name" value="CHAIN DEHYDROGENASE, PUTATIVE (AFU_ORTHOLOGUE AFUA_4G08710)-RELATED"/>
    <property type="match status" value="1"/>
</dbReference>
<dbReference type="NCBIfam" id="NF005559">
    <property type="entry name" value="PRK07231.1"/>
    <property type="match status" value="1"/>
</dbReference>
<dbReference type="PANTHER" id="PTHR43008">
    <property type="entry name" value="BENZIL REDUCTASE"/>
    <property type="match status" value="1"/>
</dbReference>
<evidence type="ECO:0000313" key="5">
    <source>
        <dbReference type="Proteomes" id="UP000268684"/>
    </source>
</evidence>
<dbReference type="InterPro" id="IPR057326">
    <property type="entry name" value="KR_dom"/>
</dbReference>
<keyword evidence="2" id="KW-0560">Oxidoreductase</keyword>
<dbReference type="Gene3D" id="3.40.50.720">
    <property type="entry name" value="NAD(P)-binding Rossmann-like Domain"/>
    <property type="match status" value="1"/>
</dbReference>
<sequence length="249" mass="26560">MGRLEGKVAVVTGANSGIGLAIAKRFAQEGARLFITGRRETELNSALEEIGGNTTAVQGDVSKLVDIDRLYQVVREQAGAIDIVVANAGVAEFVPLEHVTEEHYERLFSINVKGALFTVQKALPLLREGASIVMTGSNAADKGTPAFSVYAGSKAAIRSFVRGWAHELGPRRIRANVLMVGPIATPGWNHFAETPEQLKEIQDFVASGSPFQRMGRPDEVADTALFLASDESSYVTGSALYVDGGTAQI</sequence>
<dbReference type="PRINTS" id="PR00081">
    <property type="entry name" value="GDHRDH"/>
</dbReference>
<accession>A0AAJ5N2Q7</accession>
<reference evidence="4 5" key="1">
    <citation type="submission" date="2017-11" db="EMBL/GenBank/DDBJ databases">
        <authorList>
            <person name="Seth-Smith MB H."/>
        </authorList>
    </citation>
    <scope>NUCLEOTIDE SEQUENCE [LARGE SCALE GENOMIC DNA]</scope>
    <source>
        <strain evidence="4">E</strain>
    </source>
</reference>
<dbReference type="SUPFAM" id="SSF51735">
    <property type="entry name" value="NAD(P)-binding Rossmann-fold domains"/>
    <property type="match status" value="1"/>
</dbReference>
<dbReference type="Pfam" id="PF13561">
    <property type="entry name" value="adh_short_C2"/>
    <property type="match status" value="1"/>
</dbReference>
<organism evidence="4 5">
    <name type="scientific">Burkholderia stabilis</name>
    <dbReference type="NCBI Taxonomy" id="95485"/>
    <lineage>
        <taxon>Bacteria</taxon>
        <taxon>Pseudomonadati</taxon>
        <taxon>Pseudomonadota</taxon>
        <taxon>Betaproteobacteria</taxon>
        <taxon>Burkholderiales</taxon>
        <taxon>Burkholderiaceae</taxon>
        <taxon>Burkholderia</taxon>
        <taxon>Burkholderia cepacia complex</taxon>
    </lineage>
</organism>
<dbReference type="Proteomes" id="UP000268684">
    <property type="component" value="Chromosome I"/>
</dbReference>
<dbReference type="InterPro" id="IPR036291">
    <property type="entry name" value="NAD(P)-bd_dom_sf"/>
</dbReference>
<protein>
    <submittedName>
        <fullName evidence="4">Glucose 1-dehydrogenase,short chain dehydrogenase,Uncharacterized conserved protein,3-oxoacyl-[acyl-carrier-protein] reductase,short chain dehydrogenase</fullName>
    </submittedName>
</protein>
<dbReference type="CDD" id="cd05233">
    <property type="entry name" value="SDR_c"/>
    <property type="match status" value="1"/>
</dbReference>